<sequence>MGVQPAKAAGCGPGILGRVTEWKDRNRIYDFVAICDWHDRCYAGKGFGWDGGRHPEHRETPYPKDWCDAGFRTGMNRSCDVHRPDHIGNRLCRSVASVFYGLVRAFGGPSYRSANGRRRLVDLAYDS</sequence>
<dbReference type="EMBL" id="CAFBLU010000015">
    <property type="protein sequence ID" value="CAB4876142.1"/>
    <property type="molecule type" value="Genomic_DNA"/>
</dbReference>
<reference evidence="1" key="1">
    <citation type="submission" date="2020-05" db="EMBL/GenBank/DDBJ databases">
        <authorList>
            <person name="Chiriac C."/>
            <person name="Salcher M."/>
            <person name="Ghai R."/>
            <person name="Kavagutti S V."/>
        </authorList>
    </citation>
    <scope>NUCLEOTIDE SEQUENCE</scope>
</reference>
<dbReference type="GO" id="GO:0050482">
    <property type="term" value="P:arachidonate secretion"/>
    <property type="evidence" value="ECO:0007669"/>
    <property type="project" value="InterPro"/>
</dbReference>
<dbReference type="GO" id="GO:0004623">
    <property type="term" value="F:phospholipase A2 activity"/>
    <property type="evidence" value="ECO:0007669"/>
    <property type="project" value="InterPro"/>
</dbReference>
<accession>A0A6J7DZD7</accession>
<gene>
    <name evidence="1" type="ORF">UFOPK3444_01027</name>
</gene>
<name>A0A6J7DZD7_9ZZZZ</name>
<organism evidence="1">
    <name type="scientific">freshwater metagenome</name>
    <dbReference type="NCBI Taxonomy" id="449393"/>
    <lineage>
        <taxon>unclassified sequences</taxon>
        <taxon>metagenomes</taxon>
        <taxon>ecological metagenomes</taxon>
    </lineage>
</organism>
<evidence type="ECO:0000313" key="1">
    <source>
        <dbReference type="EMBL" id="CAB4876142.1"/>
    </source>
</evidence>
<dbReference type="Gene3D" id="1.20.90.10">
    <property type="entry name" value="Phospholipase A2 domain"/>
    <property type="match status" value="1"/>
</dbReference>
<proteinExistence type="predicted"/>
<dbReference type="SUPFAM" id="SSF48619">
    <property type="entry name" value="Phospholipase A2, PLA2"/>
    <property type="match status" value="1"/>
</dbReference>
<protein>
    <submittedName>
        <fullName evidence="1">Unannotated protein</fullName>
    </submittedName>
</protein>
<dbReference type="GO" id="GO:0006644">
    <property type="term" value="P:phospholipid metabolic process"/>
    <property type="evidence" value="ECO:0007669"/>
    <property type="project" value="InterPro"/>
</dbReference>
<dbReference type="InterPro" id="IPR036444">
    <property type="entry name" value="PLipase_A2_dom_sf"/>
</dbReference>
<dbReference type="AlphaFoldDB" id="A0A6J7DZD7"/>